<dbReference type="AlphaFoldDB" id="A0A437MVE6"/>
<dbReference type="EMBL" id="SACK01000002">
    <property type="protein sequence ID" value="RVU01631.1"/>
    <property type="molecule type" value="Genomic_DNA"/>
</dbReference>
<name>A0A437MVE6_9SPHI</name>
<accession>A0A437MVE6</accession>
<organism evidence="1 2">
    <name type="scientific">Mucilaginibacter limnophilus</name>
    <dbReference type="NCBI Taxonomy" id="1932778"/>
    <lineage>
        <taxon>Bacteria</taxon>
        <taxon>Pseudomonadati</taxon>
        <taxon>Bacteroidota</taxon>
        <taxon>Sphingobacteriia</taxon>
        <taxon>Sphingobacteriales</taxon>
        <taxon>Sphingobacteriaceae</taxon>
        <taxon>Mucilaginibacter</taxon>
    </lineage>
</organism>
<dbReference type="OrthoDB" id="790265at2"/>
<reference evidence="1 2" key="1">
    <citation type="submission" date="2019-01" db="EMBL/GenBank/DDBJ databases">
        <authorList>
            <person name="Chen W.-M."/>
        </authorList>
    </citation>
    <scope>NUCLEOTIDE SEQUENCE [LARGE SCALE GENOMIC DNA]</scope>
    <source>
        <strain evidence="1 2">YBJ-36</strain>
    </source>
</reference>
<evidence type="ECO:0008006" key="3">
    <source>
        <dbReference type="Google" id="ProtNLM"/>
    </source>
</evidence>
<comment type="caution">
    <text evidence="1">The sequence shown here is derived from an EMBL/GenBank/DDBJ whole genome shotgun (WGS) entry which is preliminary data.</text>
</comment>
<gene>
    <name evidence="1" type="ORF">EOD41_06625</name>
</gene>
<proteinExistence type="predicted"/>
<keyword evidence="2" id="KW-1185">Reference proteome</keyword>
<evidence type="ECO:0000313" key="1">
    <source>
        <dbReference type="EMBL" id="RVU01631.1"/>
    </source>
</evidence>
<dbReference type="RefSeq" id="WP_127704002.1">
    <property type="nucleotide sequence ID" value="NZ_SACK01000002.1"/>
</dbReference>
<sequence length="398" mass="45168">MSKGAVIISCVPRLNEAQQQGMLNLINDIEVLGYTVYLWTDYDDVLSDYKLTYNDYNRGKATLNYLQTQLRIDSEKWIVRLQRWNNTDSIIAKEEFNNAVKDCLKIFTAIEPVLFICWNPWSCRYGIAYDMARLLNIKTAAIEWGYLPATFILDKVGTLAASEIFNTDPFKDFSLEQVTNFLKIGENIYSQLNETSLSLYNQAQPDIPKEFLIESGVKILVLGIDEIDSGAYPGEHDDRKGLLPYHNSSFDQAADIAAADTGYRVIYKPHPAHNRYKNNLTKDNLAVVNGDPDVLIDWADVVFCSGSKMEFSVMLKGKPLLTYGTGLLYGKNCSYEVKIPAMLKQQIIKALSKADADLQTHNFKAFLGYLSQEYLYKFDGNKVNLAERILSADQNRKN</sequence>
<dbReference type="Proteomes" id="UP000282759">
    <property type="component" value="Unassembled WGS sequence"/>
</dbReference>
<evidence type="ECO:0000313" key="2">
    <source>
        <dbReference type="Proteomes" id="UP000282759"/>
    </source>
</evidence>
<protein>
    <recommendedName>
        <fullName evidence="3">Capsular biosynthesis protein</fullName>
    </recommendedName>
</protein>